<keyword evidence="1" id="KW-1133">Transmembrane helix</keyword>
<sequence>MRKLFKTSGQLIIGALVGFFGMPVLLEADFRIDLSGYAFIGNTILLTLAALLTLFHYIVISAFCLLPIKILLEMKKMLRKDVCTDSI</sequence>
<dbReference type="Proteomes" id="UP000065533">
    <property type="component" value="Chromosome"/>
</dbReference>
<dbReference type="EMBL" id="CP013661">
    <property type="protein sequence ID" value="ALS78533.1"/>
    <property type="molecule type" value="Genomic_DNA"/>
</dbReference>
<dbReference type="RefSeq" id="WP_058385192.1">
    <property type="nucleotide sequence ID" value="NZ_CP013661.2"/>
</dbReference>
<gene>
    <name evidence="2" type="ORF">AUO94_07605</name>
</gene>
<keyword evidence="1" id="KW-0472">Membrane</keyword>
<keyword evidence="1" id="KW-0812">Transmembrane</keyword>
<feature type="transmembrane region" description="Helical" evidence="1">
    <location>
        <begin position="44"/>
        <end position="72"/>
    </location>
</feature>
<reference evidence="2" key="1">
    <citation type="submission" date="2016-01" db="EMBL/GenBank/DDBJ databases">
        <title>Complete genome of Planococcus kocurri type strain.</title>
        <authorList>
            <person name="See-Too W.S."/>
        </authorList>
    </citation>
    <scope>NUCLEOTIDE SEQUENCE [LARGE SCALE GENOMIC DNA]</scope>
    <source>
        <strain evidence="2">ATCC 43650</strain>
    </source>
</reference>
<keyword evidence="3" id="KW-1185">Reference proteome</keyword>
<name>A0ABM5WW34_9BACL</name>
<protein>
    <submittedName>
        <fullName evidence="2">Uncharacterized protein</fullName>
    </submittedName>
</protein>
<evidence type="ECO:0000313" key="2">
    <source>
        <dbReference type="EMBL" id="ALS78533.1"/>
    </source>
</evidence>
<accession>A0ABM5WW34</accession>
<proteinExistence type="predicted"/>
<evidence type="ECO:0000313" key="3">
    <source>
        <dbReference type="Proteomes" id="UP000065533"/>
    </source>
</evidence>
<organism evidence="2 3">
    <name type="scientific">Planococcus kocurii</name>
    <dbReference type="NCBI Taxonomy" id="1374"/>
    <lineage>
        <taxon>Bacteria</taxon>
        <taxon>Bacillati</taxon>
        <taxon>Bacillota</taxon>
        <taxon>Bacilli</taxon>
        <taxon>Bacillales</taxon>
        <taxon>Caryophanaceae</taxon>
        <taxon>Planococcus</taxon>
    </lineage>
</organism>
<evidence type="ECO:0000256" key="1">
    <source>
        <dbReference type="SAM" id="Phobius"/>
    </source>
</evidence>